<reference evidence="12" key="1">
    <citation type="submission" date="2016-10" db="EMBL/GenBank/DDBJ databases">
        <authorList>
            <person name="Varghese N."/>
            <person name="Submissions S."/>
        </authorList>
    </citation>
    <scope>NUCLEOTIDE SEQUENCE [LARGE SCALE GENOMIC DNA]</scope>
    <source>
        <strain evidence="12">CGMCC 1.3431</strain>
    </source>
</reference>
<comment type="similarity">
    <text evidence="7">Belongs to the drug/metabolite transporter (DMT) superfamily. Small multidrug resistance (SMR) (TC 2.A.7.1) family. Gdx/SugE subfamily.</text>
</comment>
<dbReference type="GO" id="GO:0005886">
    <property type="term" value="C:plasma membrane"/>
    <property type="evidence" value="ECO:0007669"/>
    <property type="project" value="UniProtKB-SubCell"/>
</dbReference>
<dbReference type="FunFam" id="1.10.3730.20:FF:000001">
    <property type="entry name" value="Quaternary ammonium compound resistance transporter SugE"/>
    <property type="match status" value="1"/>
</dbReference>
<evidence type="ECO:0000256" key="4">
    <source>
        <dbReference type="ARBA" id="ARBA00022692"/>
    </source>
</evidence>
<dbReference type="InterPro" id="IPR000390">
    <property type="entry name" value="Small_drug/metabolite_transptr"/>
</dbReference>
<sequence>MPSLLPLPWIYLIIAGLLEVCWAIGLKYSAGFTKPIPSIFTLVTLALSMFLLAKAANTLPIGTAYAVWVGIGALGAAVLGIFLFHEAVTPLRVLFLVMLLSSIIGLKATAGEGL</sequence>
<gene>
    <name evidence="11" type="ORF">SAMN02927928_0578</name>
</gene>
<evidence type="ECO:0000256" key="1">
    <source>
        <dbReference type="ARBA" id="ARBA00004651"/>
    </source>
</evidence>
<organism evidence="11 12">
    <name type="scientific">Asticcacaulis taihuensis</name>
    <dbReference type="NCBI Taxonomy" id="260084"/>
    <lineage>
        <taxon>Bacteria</taxon>
        <taxon>Pseudomonadati</taxon>
        <taxon>Pseudomonadota</taxon>
        <taxon>Alphaproteobacteria</taxon>
        <taxon>Caulobacterales</taxon>
        <taxon>Caulobacteraceae</taxon>
        <taxon>Asticcacaulis</taxon>
    </lineage>
</organism>
<protein>
    <recommendedName>
        <fullName evidence="8">Guanidinium exporter</fullName>
    </recommendedName>
</protein>
<comment type="subcellular location">
    <subcellularLocation>
        <location evidence="1 9">Cell membrane</location>
        <topology evidence="1 9">Multi-pass membrane protein</topology>
    </subcellularLocation>
</comment>
<evidence type="ECO:0000256" key="8">
    <source>
        <dbReference type="ARBA" id="ARBA00039168"/>
    </source>
</evidence>
<dbReference type="AlphaFoldDB" id="A0A1G4PQS8"/>
<keyword evidence="3" id="KW-1003">Cell membrane</keyword>
<feature type="transmembrane region" description="Helical" evidence="10">
    <location>
        <begin position="91"/>
        <end position="110"/>
    </location>
</feature>
<dbReference type="EMBL" id="FMTS01000001">
    <property type="protein sequence ID" value="SCW34531.1"/>
    <property type="molecule type" value="Genomic_DNA"/>
</dbReference>
<feature type="transmembrane region" description="Helical" evidence="10">
    <location>
        <begin position="65"/>
        <end position="84"/>
    </location>
</feature>
<feature type="transmembrane region" description="Helical" evidence="10">
    <location>
        <begin position="36"/>
        <end position="53"/>
    </location>
</feature>
<feature type="transmembrane region" description="Helical" evidence="10">
    <location>
        <begin position="6"/>
        <end position="24"/>
    </location>
</feature>
<proteinExistence type="inferred from homology"/>
<evidence type="ECO:0000256" key="10">
    <source>
        <dbReference type="SAM" id="Phobius"/>
    </source>
</evidence>
<dbReference type="PANTHER" id="PTHR30561">
    <property type="entry name" value="SMR FAMILY PROTON-DEPENDENT DRUG EFFLUX TRANSPORTER SUGE"/>
    <property type="match status" value="1"/>
</dbReference>
<dbReference type="Gene3D" id="1.10.3730.20">
    <property type="match status" value="1"/>
</dbReference>
<evidence type="ECO:0000256" key="5">
    <source>
        <dbReference type="ARBA" id="ARBA00022989"/>
    </source>
</evidence>
<evidence type="ECO:0000313" key="11">
    <source>
        <dbReference type="EMBL" id="SCW34531.1"/>
    </source>
</evidence>
<dbReference type="PANTHER" id="PTHR30561:SF0">
    <property type="entry name" value="GUANIDINIUM EXPORTER"/>
    <property type="match status" value="1"/>
</dbReference>
<evidence type="ECO:0000256" key="2">
    <source>
        <dbReference type="ARBA" id="ARBA00022448"/>
    </source>
</evidence>
<accession>A0A1G4PQS8</accession>
<evidence type="ECO:0000256" key="3">
    <source>
        <dbReference type="ARBA" id="ARBA00022475"/>
    </source>
</evidence>
<keyword evidence="5 10" id="KW-1133">Transmembrane helix</keyword>
<keyword evidence="6 10" id="KW-0472">Membrane</keyword>
<dbReference type="Pfam" id="PF00893">
    <property type="entry name" value="Multi_Drug_Res"/>
    <property type="match status" value="1"/>
</dbReference>
<dbReference type="GO" id="GO:0022857">
    <property type="term" value="F:transmembrane transporter activity"/>
    <property type="evidence" value="ECO:0007669"/>
    <property type="project" value="InterPro"/>
</dbReference>
<keyword evidence="4 9" id="KW-0812">Transmembrane</keyword>
<name>A0A1G4PQS8_9CAUL</name>
<dbReference type="SUPFAM" id="SSF103481">
    <property type="entry name" value="Multidrug resistance efflux transporter EmrE"/>
    <property type="match status" value="1"/>
</dbReference>
<evidence type="ECO:0000256" key="9">
    <source>
        <dbReference type="RuleBase" id="RU003942"/>
    </source>
</evidence>
<keyword evidence="12" id="KW-1185">Reference proteome</keyword>
<dbReference type="InterPro" id="IPR045324">
    <property type="entry name" value="Small_multidrug_res"/>
</dbReference>
<dbReference type="STRING" id="260084.SAMN02927928_0578"/>
<evidence type="ECO:0000256" key="7">
    <source>
        <dbReference type="ARBA" id="ARBA00038151"/>
    </source>
</evidence>
<evidence type="ECO:0000313" key="12">
    <source>
        <dbReference type="Proteomes" id="UP000199150"/>
    </source>
</evidence>
<keyword evidence="2" id="KW-0813">Transport</keyword>
<dbReference type="Proteomes" id="UP000199150">
    <property type="component" value="Unassembled WGS sequence"/>
</dbReference>
<dbReference type="GO" id="GO:1990961">
    <property type="term" value="P:xenobiotic detoxification by transmembrane export across the plasma membrane"/>
    <property type="evidence" value="ECO:0007669"/>
    <property type="project" value="UniProtKB-ARBA"/>
</dbReference>
<evidence type="ECO:0000256" key="6">
    <source>
        <dbReference type="ARBA" id="ARBA00023136"/>
    </source>
</evidence>
<dbReference type="RefSeq" id="WP_090643432.1">
    <property type="nucleotide sequence ID" value="NZ_FMTS01000001.1"/>
</dbReference>
<dbReference type="InterPro" id="IPR037185">
    <property type="entry name" value="EmrE-like"/>
</dbReference>